<name>A0ABP0CHJ9_9PEZI</name>
<sequence length="508" mass="56176">MYHAQIFSTEDFVTNASLGLRSSPHRLSPQGYIYNEAGNEIHHIHRGGGQTGNDGDINHPTAPLSLPIGDLALCYFAANFMLIPQQPFGGSFFEFIVPVLHGQQPDSAVQFALRACAFSALGNRWVSDTVDFHAIGISQYTAALARTTQSLKDPRQKTSDATLATVLLLGLFESITSRKEMFAWRSHIEGAVQIVNNRGPRKIRTRTEKLLFNSVRLQLINHSMTSDIPPTYNINWWSGESILDFATIRMQRFLLEVSQLRREQERQIAACAGQLTITETEFSMYILRVKAIDSEMASFLSSLPEGYRPYTLAIAGAVPNGDYENADAFPGRVDMYPDLTIAGVWLSIRSARLVMSCLVTRCVALISGKADFRATPEHAEEVRRCSNLITDIVAAVPYFLGCTPSIASAGIPQPRHPRTSTYSSSAPSSRFACGDDHGHGMPKVLSGFLLAWPLAGTYTHDYCTPAQRAYLGGRLKYIGNTLGLRYALVCEATVVWSDRDRNSRQNLN</sequence>
<dbReference type="EMBL" id="CAWUHC010000089">
    <property type="protein sequence ID" value="CAK7230669.1"/>
    <property type="molecule type" value="Genomic_DNA"/>
</dbReference>
<dbReference type="Proteomes" id="UP001642406">
    <property type="component" value="Unassembled WGS sequence"/>
</dbReference>
<evidence type="ECO:0000313" key="2">
    <source>
        <dbReference type="EMBL" id="CAK7230669.1"/>
    </source>
</evidence>
<evidence type="ECO:0000256" key="1">
    <source>
        <dbReference type="ARBA" id="ARBA00023242"/>
    </source>
</evidence>
<dbReference type="PANTHER" id="PTHR38791">
    <property type="entry name" value="ZN(II)2CYS6 TRANSCRIPTION FACTOR (EUROFUNG)-RELATED-RELATED"/>
    <property type="match status" value="1"/>
</dbReference>
<comment type="caution">
    <text evidence="2">The sequence shown here is derived from an EMBL/GenBank/DDBJ whole genome shotgun (WGS) entry which is preliminary data.</text>
</comment>
<reference evidence="2 3" key="1">
    <citation type="submission" date="2024-01" db="EMBL/GenBank/DDBJ databases">
        <authorList>
            <person name="Allen C."/>
            <person name="Tagirdzhanova G."/>
        </authorList>
    </citation>
    <scope>NUCLEOTIDE SEQUENCE [LARGE SCALE GENOMIC DNA]</scope>
</reference>
<dbReference type="InterPro" id="IPR021858">
    <property type="entry name" value="Fun_TF"/>
</dbReference>
<protein>
    <submittedName>
        <fullName evidence="2">Uncharacterized protein</fullName>
    </submittedName>
</protein>
<dbReference type="Pfam" id="PF11951">
    <property type="entry name" value="Fungal_trans_2"/>
    <property type="match status" value="1"/>
</dbReference>
<organism evidence="2 3">
    <name type="scientific">Sporothrix bragantina</name>
    <dbReference type="NCBI Taxonomy" id="671064"/>
    <lineage>
        <taxon>Eukaryota</taxon>
        <taxon>Fungi</taxon>
        <taxon>Dikarya</taxon>
        <taxon>Ascomycota</taxon>
        <taxon>Pezizomycotina</taxon>
        <taxon>Sordariomycetes</taxon>
        <taxon>Sordariomycetidae</taxon>
        <taxon>Ophiostomatales</taxon>
        <taxon>Ophiostomataceae</taxon>
        <taxon>Sporothrix</taxon>
    </lineage>
</organism>
<evidence type="ECO:0000313" key="3">
    <source>
        <dbReference type="Proteomes" id="UP001642406"/>
    </source>
</evidence>
<dbReference type="InterPro" id="IPR053175">
    <property type="entry name" value="DHMBA_Reg_Transcription_Factor"/>
</dbReference>
<keyword evidence="3" id="KW-1185">Reference proteome</keyword>
<gene>
    <name evidence="2" type="ORF">SBRCBS47491_007664</name>
</gene>
<accession>A0ABP0CHJ9</accession>
<keyword evidence="1" id="KW-0539">Nucleus</keyword>
<dbReference type="PANTHER" id="PTHR38791:SF13">
    <property type="entry name" value="ZN(2)-C6 FUNGAL-TYPE DOMAIN-CONTAINING PROTEIN"/>
    <property type="match status" value="1"/>
</dbReference>
<proteinExistence type="predicted"/>